<evidence type="ECO:0000259" key="5">
    <source>
        <dbReference type="PROSITE" id="PS51832"/>
    </source>
</evidence>
<organism evidence="6 7">
    <name type="scientific">Aminivibrio pyruvatiphilus</name>
    <dbReference type="NCBI Taxonomy" id="1005740"/>
    <lineage>
        <taxon>Bacteria</taxon>
        <taxon>Thermotogati</taxon>
        <taxon>Synergistota</taxon>
        <taxon>Synergistia</taxon>
        <taxon>Synergistales</taxon>
        <taxon>Aminobacteriaceae</taxon>
        <taxon>Aminivibrio</taxon>
    </lineage>
</organism>
<dbReference type="CDD" id="cd12914">
    <property type="entry name" value="PDC1_DGC_like"/>
    <property type="match status" value="1"/>
</dbReference>
<dbReference type="SMART" id="SM00091">
    <property type="entry name" value="PAS"/>
    <property type="match status" value="1"/>
</dbReference>
<dbReference type="Proteomes" id="UP000295066">
    <property type="component" value="Unassembled WGS sequence"/>
</dbReference>
<dbReference type="Pfam" id="PF13426">
    <property type="entry name" value="PAS_9"/>
    <property type="match status" value="1"/>
</dbReference>
<dbReference type="RefSeq" id="WP_133958815.1">
    <property type="nucleotide sequence ID" value="NZ_SORI01000020.1"/>
</dbReference>
<dbReference type="NCBIfam" id="TIGR00229">
    <property type="entry name" value="sensory_box"/>
    <property type="match status" value="1"/>
</dbReference>
<feature type="domain" description="PAC" evidence="4">
    <location>
        <begin position="397"/>
        <end position="449"/>
    </location>
</feature>
<dbReference type="InterPro" id="IPR037522">
    <property type="entry name" value="HD_GYP_dom"/>
</dbReference>
<dbReference type="SUPFAM" id="SSF109604">
    <property type="entry name" value="HD-domain/PDEase-like"/>
    <property type="match status" value="1"/>
</dbReference>
<evidence type="ECO:0000313" key="7">
    <source>
        <dbReference type="Proteomes" id="UP000295066"/>
    </source>
</evidence>
<dbReference type="InterPro" id="IPR000014">
    <property type="entry name" value="PAS"/>
</dbReference>
<dbReference type="CDD" id="cd00130">
    <property type="entry name" value="PAS"/>
    <property type="match status" value="1"/>
</dbReference>
<dbReference type="Pfam" id="PF13487">
    <property type="entry name" value="HD_5"/>
    <property type="match status" value="1"/>
</dbReference>
<name>A0A4R8M445_9BACT</name>
<feature type="compositionally biased region" description="Basic and acidic residues" evidence="1">
    <location>
        <begin position="667"/>
        <end position="688"/>
    </location>
</feature>
<dbReference type="InterPro" id="IPR000700">
    <property type="entry name" value="PAS-assoc_C"/>
</dbReference>
<dbReference type="PROSITE" id="PS50113">
    <property type="entry name" value="PAC"/>
    <property type="match status" value="1"/>
</dbReference>
<evidence type="ECO:0000256" key="2">
    <source>
        <dbReference type="SAM" id="Phobius"/>
    </source>
</evidence>
<reference evidence="6 7" key="1">
    <citation type="submission" date="2019-03" db="EMBL/GenBank/DDBJ databases">
        <title>Genomic Encyclopedia of Type Strains, Phase IV (KMG-IV): sequencing the most valuable type-strain genomes for metagenomic binning, comparative biology and taxonomic classification.</title>
        <authorList>
            <person name="Goeker M."/>
        </authorList>
    </citation>
    <scope>NUCLEOTIDE SEQUENCE [LARGE SCALE GENOMIC DNA]</scope>
    <source>
        <strain evidence="6 7">DSM 25964</strain>
    </source>
</reference>
<dbReference type="SUPFAM" id="SSF55785">
    <property type="entry name" value="PYP-like sensor domain (PAS domain)"/>
    <property type="match status" value="1"/>
</dbReference>
<accession>A0A4R8M445</accession>
<dbReference type="Pfam" id="PF22588">
    <property type="entry name" value="dCache_1_like"/>
    <property type="match status" value="1"/>
</dbReference>
<dbReference type="SMART" id="SM00086">
    <property type="entry name" value="PAC"/>
    <property type="match status" value="1"/>
</dbReference>
<evidence type="ECO:0000256" key="1">
    <source>
        <dbReference type="SAM" id="MobiDB-lite"/>
    </source>
</evidence>
<evidence type="ECO:0000259" key="4">
    <source>
        <dbReference type="PROSITE" id="PS50113"/>
    </source>
</evidence>
<comment type="caution">
    <text evidence="6">The sequence shown here is derived from an EMBL/GenBank/DDBJ whole genome shotgun (WGS) entry which is preliminary data.</text>
</comment>
<dbReference type="Gene3D" id="1.10.3210.10">
    <property type="entry name" value="Hypothetical protein af1432"/>
    <property type="match status" value="1"/>
</dbReference>
<keyword evidence="7" id="KW-1185">Reference proteome</keyword>
<dbReference type="InterPro" id="IPR054327">
    <property type="entry name" value="His-kinase-like_sensor"/>
</dbReference>
<sequence length="688" mass="76220">MKRPLFLTAAVLTGLFCGAMILLSWGAFYLQMRADRARILRVAFLQTDNLARAFEEHSLRTVENVRQVLFSLKEIYEKRGGGVVRSFEEAANASVARYALRSREAQGNLFNLLSIADENGDLVLSSQVPFNPVNILARPFFQAHRKGEKGFLVGPPILGTATGKWYIPMSLPLEKPDGSFGGVVLASVNPFYFSDFYRQVSLGPKGAVMLLESGGTILAGMVEGGETPFGASIADSGLFAAVSSGETGALECKGLPDGIPRLLSYRKVGPYPLFVTVGAEKDGVFAEYRRRRQMSLTWVFAFDAFVLVFFGASVRALRKERQAEDRFRNFFEQNSVGFALVAADGAWIHFNGKLCEMLGYSREELMILPWKDITPPDVLEGELPLFEKALQSDQSDFFIEKQYVRKDGLRIDVDVSTKIMKNADGSVRYFASIVQDVSERKKGERLLEKRAAELERHREAIIDSMAVLAEYRDMGTGNHVRRTKQYVKMLLERSGSAALFPEKDLPMIWQCAVLHDIGKVGVPDAVLLKPGGLTPEEFGVIRRHPSIGSDVLLRAEELLGSDSFITYARQITEYHHERWDGTGYPHGLAGEDIPVLARITAIADVYDALISRRPYKEPFSHEAAVEQIRAGSGTLFDPRLVEVFLGCAEEFDVIAKDNSDEDGAGAGRKEDRDVPGDGDDGRRGRDGS</sequence>
<feature type="domain" description="HD-GYP" evidence="5">
    <location>
        <begin position="454"/>
        <end position="660"/>
    </location>
</feature>
<dbReference type="InterPro" id="IPR052020">
    <property type="entry name" value="Cyclic_di-GMP/3'3'-cGAMP_PDE"/>
</dbReference>
<keyword evidence="2" id="KW-0472">Membrane</keyword>
<evidence type="ECO:0000259" key="3">
    <source>
        <dbReference type="PROSITE" id="PS50112"/>
    </source>
</evidence>
<dbReference type="PANTHER" id="PTHR45228:SF5">
    <property type="entry name" value="CYCLIC DI-GMP PHOSPHODIESTERASE VC_1348-RELATED"/>
    <property type="match status" value="1"/>
</dbReference>
<evidence type="ECO:0000313" key="6">
    <source>
        <dbReference type="EMBL" id="TDY55956.1"/>
    </source>
</evidence>
<dbReference type="EMBL" id="SORI01000020">
    <property type="protein sequence ID" value="TDY55956.1"/>
    <property type="molecule type" value="Genomic_DNA"/>
</dbReference>
<dbReference type="OrthoDB" id="5162at2"/>
<gene>
    <name evidence="6" type="ORF">C8D99_12037</name>
</gene>
<dbReference type="Gene3D" id="3.30.450.20">
    <property type="entry name" value="PAS domain"/>
    <property type="match status" value="3"/>
</dbReference>
<dbReference type="PROSITE" id="PS50112">
    <property type="entry name" value="PAS"/>
    <property type="match status" value="1"/>
</dbReference>
<protein>
    <submittedName>
        <fullName evidence="6">PAS domain S-box-containing protein</fullName>
    </submittedName>
</protein>
<keyword evidence="2" id="KW-1133">Transmembrane helix</keyword>
<dbReference type="CDD" id="cd00077">
    <property type="entry name" value="HDc"/>
    <property type="match status" value="1"/>
</dbReference>
<dbReference type="SMART" id="SM00471">
    <property type="entry name" value="HDc"/>
    <property type="match status" value="1"/>
</dbReference>
<feature type="transmembrane region" description="Helical" evidence="2">
    <location>
        <begin position="6"/>
        <end position="30"/>
    </location>
</feature>
<dbReference type="InterPro" id="IPR001610">
    <property type="entry name" value="PAC"/>
</dbReference>
<dbReference type="PANTHER" id="PTHR45228">
    <property type="entry name" value="CYCLIC DI-GMP PHOSPHODIESTERASE TM_0186-RELATED"/>
    <property type="match status" value="1"/>
</dbReference>
<feature type="transmembrane region" description="Helical" evidence="2">
    <location>
        <begin position="296"/>
        <end position="317"/>
    </location>
</feature>
<dbReference type="AlphaFoldDB" id="A0A4R8M445"/>
<dbReference type="InterPro" id="IPR003607">
    <property type="entry name" value="HD/PDEase_dom"/>
</dbReference>
<proteinExistence type="predicted"/>
<keyword evidence="2" id="KW-0812">Transmembrane</keyword>
<feature type="domain" description="PAS" evidence="3">
    <location>
        <begin position="323"/>
        <end position="393"/>
    </location>
</feature>
<dbReference type="PROSITE" id="PS51832">
    <property type="entry name" value="HD_GYP"/>
    <property type="match status" value="1"/>
</dbReference>
<feature type="region of interest" description="Disordered" evidence="1">
    <location>
        <begin position="656"/>
        <end position="688"/>
    </location>
</feature>
<dbReference type="InterPro" id="IPR035965">
    <property type="entry name" value="PAS-like_dom_sf"/>
</dbReference>
<dbReference type="CDD" id="cd12915">
    <property type="entry name" value="PDC2_DGC_like"/>
    <property type="match status" value="1"/>
</dbReference>